<dbReference type="EMBL" id="CM035430">
    <property type="protein sequence ID" value="KAH7297841.1"/>
    <property type="molecule type" value="Genomic_DNA"/>
</dbReference>
<name>A0A8T2RPA9_CERRI</name>
<dbReference type="AlphaFoldDB" id="A0A8T2RPA9"/>
<accession>A0A8T2RPA9</accession>
<gene>
    <name evidence="1" type="ORF">KP509_25G014900</name>
</gene>
<keyword evidence="2" id="KW-1185">Reference proteome</keyword>
<reference evidence="1" key="1">
    <citation type="submission" date="2021-08" db="EMBL/GenBank/DDBJ databases">
        <title>WGS assembly of Ceratopteris richardii.</title>
        <authorList>
            <person name="Marchant D.B."/>
            <person name="Chen G."/>
            <person name="Jenkins J."/>
            <person name="Shu S."/>
            <person name="Leebens-Mack J."/>
            <person name="Grimwood J."/>
            <person name="Schmutz J."/>
            <person name="Soltis P."/>
            <person name="Soltis D."/>
            <person name="Chen Z.-H."/>
        </authorList>
    </citation>
    <scope>NUCLEOTIDE SEQUENCE</scope>
    <source>
        <strain evidence="1">Whitten #5841</strain>
        <tissue evidence="1">Leaf</tissue>
    </source>
</reference>
<sequence length="115" mass="12425">MHMKEGISHPTIVINSTYIVCAYARITFVANVGFGSYTSHHEASSPHKSIAILGPETGTTLFVGKLPKCGCCRGFLRPLCKSWALNHCNSVGATGSRMPCPDFSVSLGLRRYSYG</sequence>
<organism evidence="1 2">
    <name type="scientific">Ceratopteris richardii</name>
    <name type="common">Triangle waterfern</name>
    <dbReference type="NCBI Taxonomy" id="49495"/>
    <lineage>
        <taxon>Eukaryota</taxon>
        <taxon>Viridiplantae</taxon>
        <taxon>Streptophyta</taxon>
        <taxon>Embryophyta</taxon>
        <taxon>Tracheophyta</taxon>
        <taxon>Polypodiopsida</taxon>
        <taxon>Polypodiidae</taxon>
        <taxon>Polypodiales</taxon>
        <taxon>Pteridineae</taxon>
        <taxon>Pteridaceae</taxon>
        <taxon>Parkerioideae</taxon>
        <taxon>Ceratopteris</taxon>
    </lineage>
</organism>
<evidence type="ECO:0000313" key="1">
    <source>
        <dbReference type="EMBL" id="KAH7297841.1"/>
    </source>
</evidence>
<proteinExistence type="predicted"/>
<dbReference type="Proteomes" id="UP000825935">
    <property type="component" value="Chromosome 25"/>
</dbReference>
<evidence type="ECO:0000313" key="2">
    <source>
        <dbReference type="Proteomes" id="UP000825935"/>
    </source>
</evidence>
<protein>
    <submittedName>
        <fullName evidence="1">Uncharacterized protein</fullName>
    </submittedName>
</protein>
<comment type="caution">
    <text evidence="1">The sequence shown here is derived from an EMBL/GenBank/DDBJ whole genome shotgun (WGS) entry which is preliminary data.</text>
</comment>